<evidence type="ECO:0000313" key="1">
    <source>
        <dbReference type="EMBL" id="AMO37951.1"/>
    </source>
</evidence>
<dbReference type="RefSeq" id="WP_048706974.1">
    <property type="nucleotide sequence ID" value="NZ_CP014646.1"/>
</dbReference>
<organism evidence="1 2">
    <name type="scientific">Thauera humireducens</name>
    <dbReference type="NCBI Taxonomy" id="1134435"/>
    <lineage>
        <taxon>Bacteria</taxon>
        <taxon>Pseudomonadati</taxon>
        <taxon>Pseudomonadota</taxon>
        <taxon>Betaproteobacteria</taxon>
        <taxon>Rhodocyclales</taxon>
        <taxon>Zoogloeaceae</taxon>
        <taxon>Thauera</taxon>
    </lineage>
</organism>
<keyword evidence="2" id="KW-1185">Reference proteome</keyword>
<dbReference type="EMBL" id="CP014646">
    <property type="protein sequence ID" value="AMO37951.1"/>
    <property type="molecule type" value="Genomic_DNA"/>
</dbReference>
<accession>A0A127K7T0</accession>
<dbReference type="KEGG" id="thu:AC731_014025"/>
<evidence type="ECO:0000313" key="2">
    <source>
        <dbReference type="Proteomes" id="UP000036902"/>
    </source>
</evidence>
<name>A0A127K7T0_9RHOO</name>
<proteinExistence type="predicted"/>
<dbReference type="Proteomes" id="UP000036902">
    <property type="component" value="Chromosome"/>
</dbReference>
<sequence length="535" mass="60160">MDFSSPAACLDQLQRLHPIDIPATQATLTRIIEGLLGAKPAPNQHLEVLEAAREVIAYAQHETARRYAAQPLPPDSEENRTLLDVVNLWRKLSASYAQIARADAAGGTLFDQRALLAQRRTHYAGLALFEYFRAHRAVPAGFWTEIHTSYRDAIEAGVHRTRVADPLNEVWRAQSPLEAYVSILLLDLANPYGRSERELNWVMRWAQRFAPYCSLSQDTQQFKPTEYGVELSGDIGLRPLGVQATTDTLQRFDGSTLASQIQAVLEQFKRGVKPASLGLGEDCPTDASARLLLSLYRPWGRGTAGRRFPRRHKQGSAELSGDWLTIGFAVEGEIFRQPRLESPLHLLRDDISLFTFGERAMAVTDSHQVRERNLRDAERLGLDYEQWDLMDHSVGGFRLRRGISGERLAHHQLVGVRPLDADRFVLGDLSWLMYREDGVLEAGVEVLPGVPNMVAVRQTGPKDGRKPYQQGFLLPESPSMKSPAALVLPVLWFQAGQLIEIRHRDQRRQVRLSRVLRRGANFDLCTYEAVEPSPA</sequence>
<dbReference type="AlphaFoldDB" id="A0A127K7T0"/>
<gene>
    <name evidence="1" type="ORF">AC731_014025</name>
</gene>
<protein>
    <submittedName>
        <fullName evidence="1">Uncharacterized protein</fullName>
    </submittedName>
</protein>
<dbReference type="STRING" id="1134435.AC731_014025"/>
<reference evidence="2" key="1">
    <citation type="submission" date="2016-03" db="EMBL/GenBank/DDBJ databases">
        <authorList>
            <person name="Ma C."/>
            <person name="Zhou S."/>
            <person name="Yang G."/>
        </authorList>
    </citation>
    <scope>NUCLEOTIDE SEQUENCE [LARGE SCALE GENOMIC DNA]</scope>
    <source>
        <strain evidence="2">SgZ-1</strain>
    </source>
</reference>